<organism evidence="1">
    <name type="scientific">Arundo donax</name>
    <name type="common">Giant reed</name>
    <name type="synonym">Donax arundinaceus</name>
    <dbReference type="NCBI Taxonomy" id="35708"/>
    <lineage>
        <taxon>Eukaryota</taxon>
        <taxon>Viridiplantae</taxon>
        <taxon>Streptophyta</taxon>
        <taxon>Embryophyta</taxon>
        <taxon>Tracheophyta</taxon>
        <taxon>Spermatophyta</taxon>
        <taxon>Magnoliopsida</taxon>
        <taxon>Liliopsida</taxon>
        <taxon>Poales</taxon>
        <taxon>Poaceae</taxon>
        <taxon>PACMAD clade</taxon>
        <taxon>Arundinoideae</taxon>
        <taxon>Arundineae</taxon>
        <taxon>Arundo</taxon>
    </lineage>
</organism>
<reference evidence="1" key="1">
    <citation type="submission" date="2014-09" db="EMBL/GenBank/DDBJ databases">
        <authorList>
            <person name="Magalhaes I.L.F."/>
            <person name="Oliveira U."/>
            <person name="Santos F.R."/>
            <person name="Vidigal T.H.D.A."/>
            <person name="Brescovit A.D."/>
            <person name="Santos A.J."/>
        </authorList>
    </citation>
    <scope>NUCLEOTIDE SEQUENCE</scope>
    <source>
        <tissue evidence="1">Shoot tissue taken approximately 20 cm above the soil surface</tissue>
    </source>
</reference>
<reference evidence="1" key="2">
    <citation type="journal article" date="2015" name="Data Brief">
        <title>Shoot transcriptome of the giant reed, Arundo donax.</title>
        <authorList>
            <person name="Barrero R.A."/>
            <person name="Guerrero F.D."/>
            <person name="Moolhuijzen P."/>
            <person name="Goolsby J.A."/>
            <person name="Tidwell J."/>
            <person name="Bellgard S.E."/>
            <person name="Bellgard M.I."/>
        </authorList>
    </citation>
    <scope>NUCLEOTIDE SEQUENCE</scope>
    <source>
        <tissue evidence="1">Shoot tissue taken approximately 20 cm above the soil surface</tissue>
    </source>
</reference>
<protein>
    <submittedName>
        <fullName evidence="1">Uncharacterized protein</fullName>
    </submittedName>
</protein>
<name>A0A0A9FX34_ARUDO</name>
<evidence type="ECO:0000313" key="1">
    <source>
        <dbReference type="EMBL" id="JAE17400.1"/>
    </source>
</evidence>
<dbReference type="EMBL" id="GBRH01180496">
    <property type="protein sequence ID" value="JAE17400.1"/>
    <property type="molecule type" value="Transcribed_RNA"/>
</dbReference>
<accession>A0A0A9FX34</accession>
<proteinExistence type="predicted"/>
<dbReference type="AlphaFoldDB" id="A0A0A9FX34"/>
<sequence>MPADLSETGALSLCAAAMLMLLARLMSSWDWSLAPDLRWWNVVVAHCARC</sequence>